<gene>
    <name evidence="1" type="ORF">PYX00_011078</name>
</gene>
<accession>A0AAW2H5V4</accession>
<evidence type="ECO:0000313" key="1">
    <source>
        <dbReference type="EMBL" id="KAL0263780.1"/>
    </source>
</evidence>
<comment type="caution">
    <text evidence="1">The sequence shown here is derived from an EMBL/GenBank/DDBJ whole genome shotgun (WGS) entry which is preliminary data.</text>
</comment>
<dbReference type="AlphaFoldDB" id="A0AAW2H5V4"/>
<sequence>MDKAELKRRFLLAEEAGLEYGKDYKVLQHGENDYEIIAGPEIKLKKEPKSVVSKLGEYIKDIDKQGYSGDFVKDLKLSFKKTIVDPMTWASLLVPGVGAMPKVATLLTKLPTLGKYFGGIATTGAATGGMQVAKNNLTQDNNVDPKQSAITAGILAAAMPLIAKRATEGANIVKNLVKPTKITNKEIEQLVNKAKDNNIVLKTPGQELGTYKALELEQLASKGKLGNTNKNVMNRIIEAQNESIANKVDSIVGGKVDHNSKRIASEGIKKRFNELKKISKQTTEEAYEKVVPILEGTSLDNEIKGTLYSNLKKHALNEGIDKEYYGAANQAIKKTIDNIKEATNLLDLEKSRRLLAKEFKYLDNSNKEYLMRFKNELDNNIDNVINNHVNVTRDGLEKLKNARDLYSDYMEKFVTPKNHSISKFYKILNNENTTGSELLESVIKDKSSSISVVKRLKELFGEGAEEINHLKRAYVYDSLGKTTPEGNVLNIKDASKKIHQDFGNDIASILFNKKEIEEYKKLANDLYNLKTLPKEDINLGRGAIPEAVKGIAEHHTLVNPISWVASPIMTQKDLAEIAANSLDVFSRNSMQADLKMGGNRITGVKDGVELTDVATVAQASGSDIFAEDISNDASKIDLVQKPAQSIKKYENGLRVTFIVKNPSVNKMHIQLNGLGYKELDHNQVGIYYKEAI</sequence>
<name>A0AAW2H5V4_9NEOP</name>
<dbReference type="EMBL" id="JARGDH010000093">
    <property type="protein sequence ID" value="KAL0263780.1"/>
    <property type="molecule type" value="Genomic_DNA"/>
</dbReference>
<organism evidence="1">
    <name type="scientific">Menopon gallinae</name>
    <name type="common">poultry shaft louse</name>
    <dbReference type="NCBI Taxonomy" id="328185"/>
    <lineage>
        <taxon>Eukaryota</taxon>
        <taxon>Metazoa</taxon>
        <taxon>Ecdysozoa</taxon>
        <taxon>Arthropoda</taxon>
        <taxon>Hexapoda</taxon>
        <taxon>Insecta</taxon>
        <taxon>Pterygota</taxon>
        <taxon>Neoptera</taxon>
        <taxon>Paraneoptera</taxon>
        <taxon>Psocodea</taxon>
        <taxon>Troctomorpha</taxon>
        <taxon>Phthiraptera</taxon>
        <taxon>Amblycera</taxon>
        <taxon>Menoponidae</taxon>
        <taxon>Menopon</taxon>
    </lineage>
</organism>
<proteinExistence type="predicted"/>
<reference evidence="1" key="1">
    <citation type="journal article" date="2024" name="Gigascience">
        <title>Chromosome-level genome of the poultry shaft louse Menopon gallinae provides insight into the host-switching and adaptive evolution of parasitic lice.</title>
        <authorList>
            <person name="Xu Y."/>
            <person name="Ma L."/>
            <person name="Liu S."/>
            <person name="Liang Y."/>
            <person name="Liu Q."/>
            <person name="He Z."/>
            <person name="Tian L."/>
            <person name="Duan Y."/>
            <person name="Cai W."/>
            <person name="Li H."/>
            <person name="Song F."/>
        </authorList>
    </citation>
    <scope>NUCLEOTIDE SEQUENCE</scope>
    <source>
        <strain evidence="1">Cailab_2023a</strain>
    </source>
</reference>
<protein>
    <submittedName>
        <fullName evidence="1">Uncharacterized protein</fullName>
    </submittedName>
</protein>